<keyword evidence="1" id="KW-0001">2Fe-2S</keyword>
<dbReference type="AlphaFoldDB" id="A0A1Y6CMQ7"/>
<dbReference type="STRING" id="560819.SAMN05428998_13821"/>
<evidence type="ECO:0000259" key="5">
    <source>
        <dbReference type="PROSITE" id="PS51296"/>
    </source>
</evidence>
<evidence type="ECO:0000256" key="2">
    <source>
        <dbReference type="ARBA" id="ARBA00022723"/>
    </source>
</evidence>
<dbReference type="InterPro" id="IPR017941">
    <property type="entry name" value="Rieske_2Fe-2S"/>
</dbReference>
<dbReference type="GO" id="GO:0051213">
    <property type="term" value="F:dioxygenase activity"/>
    <property type="evidence" value="ECO:0007669"/>
    <property type="project" value="UniProtKB-KW"/>
</dbReference>
<keyword evidence="6" id="KW-0223">Dioxygenase</keyword>
<keyword evidence="3" id="KW-0408">Iron</keyword>
<dbReference type="SUPFAM" id="SSF50022">
    <property type="entry name" value="ISP domain"/>
    <property type="match status" value="1"/>
</dbReference>
<dbReference type="GO" id="GO:0051537">
    <property type="term" value="F:2 iron, 2 sulfur cluster binding"/>
    <property type="evidence" value="ECO:0007669"/>
    <property type="project" value="UniProtKB-KW"/>
</dbReference>
<reference evidence="6 7" key="1">
    <citation type="submission" date="2017-04" db="EMBL/GenBank/DDBJ databases">
        <authorList>
            <person name="Afonso C.L."/>
            <person name="Miller P.J."/>
            <person name="Scott M.A."/>
            <person name="Spackman E."/>
            <person name="Goraichik I."/>
            <person name="Dimitrov K.M."/>
            <person name="Suarez D.L."/>
            <person name="Swayne D.E."/>
        </authorList>
    </citation>
    <scope>NUCLEOTIDE SEQUENCE [LARGE SCALE GENOMIC DNA]</scope>
    <source>
        <strain evidence="6 7">USBA 355</strain>
    </source>
</reference>
<evidence type="ECO:0000256" key="3">
    <source>
        <dbReference type="ARBA" id="ARBA00023004"/>
    </source>
</evidence>
<keyword evidence="6" id="KW-0560">Oxidoreductase</keyword>
<dbReference type="PANTHER" id="PTHR40261:SF1">
    <property type="entry name" value="RIESKE DOMAIN-CONTAINING PROTEIN"/>
    <property type="match status" value="1"/>
</dbReference>
<dbReference type="GO" id="GO:0046872">
    <property type="term" value="F:metal ion binding"/>
    <property type="evidence" value="ECO:0007669"/>
    <property type="project" value="UniProtKB-KW"/>
</dbReference>
<organism evidence="6 7">
    <name type="scientific">Tistlia consotensis USBA 355</name>
    <dbReference type="NCBI Taxonomy" id="560819"/>
    <lineage>
        <taxon>Bacteria</taxon>
        <taxon>Pseudomonadati</taxon>
        <taxon>Pseudomonadota</taxon>
        <taxon>Alphaproteobacteria</taxon>
        <taxon>Rhodospirillales</taxon>
        <taxon>Rhodovibrionaceae</taxon>
        <taxon>Tistlia</taxon>
    </lineage>
</organism>
<dbReference type="Proteomes" id="UP000192917">
    <property type="component" value="Unassembled WGS sequence"/>
</dbReference>
<dbReference type="Pfam" id="PF00355">
    <property type="entry name" value="Rieske"/>
    <property type="match status" value="1"/>
</dbReference>
<dbReference type="PROSITE" id="PS51296">
    <property type="entry name" value="RIESKE"/>
    <property type="match status" value="1"/>
</dbReference>
<gene>
    <name evidence="6" type="ORF">SAMN05428998_13821</name>
</gene>
<evidence type="ECO:0000313" key="7">
    <source>
        <dbReference type="Proteomes" id="UP000192917"/>
    </source>
</evidence>
<dbReference type="EMBL" id="FWZX01000038">
    <property type="protein sequence ID" value="SMF78211.1"/>
    <property type="molecule type" value="Genomic_DNA"/>
</dbReference>
<accession>A0A1Y6CMQ7</accession>
<proteinExistence type="predicted"/>
<evidence type="ECO:0000313" key="6">
    <source>
        <dbReference type="EMBL" id="SMF78211.1"/>
    </source>
</evidence>
<dbReference type="InterPro" id="IPR036922">
    <property type="entry name" value="Rieske_2Fe-2S_sf"/>
</dbReference>
<dbReference type="Gene3D" id="2.102.10.10">
    <property type="entry name" value="Rieske [2Fe-2S] iron-sulphur domain"/>
    <property type="match status" value="1"/>
</dbReference>
<keyword evidence="7" id="KW-1185">Reference proteome</keyword>
<sequence length="119" mass="12778">MPEAEPAASTVALCRLEEIEDGEGKGFVLGAGSERREIVVVREGERVYGYLNACPHVGTPLDFQPDRFMNADGSYLLCHTHGALFEIETGYCIAGPCAGRSLTPVALELGSDRIVRLPA</sequence>
<dbReference type="CDD" id="cd03467">
    <property type="entry name" value="Rieske"/>
    <property type="match status" value="1"/>
</dbReference>
<dbReference type="PANTHER" id="PTHR40261">
    <property type="match status" value="1"/>
</dbReference>
<dbReference type="RefSeq" id="WP_085126138.1">
    <property type="nucleotide sequence ID" value="NZ_FWZX01000038.1"/>
</dbReference>
<protein>
    <submittedName>
        <fullName evidence="6">Ferredoxin subunit of nitrite reductase or a ring-hydroxylating dioxygenase</fullName>
    </submittedName>
</protein>
<name>A0A1Y6CMQ7_9PROT</name>
<evidence type="ECO:0000256" key="1">
    <source>
        <dbReference type="ARBA" id="ARBA00022714"/>
    </source>
</evidence>
<evidence type="ECO:0000256" key="4">
    <source>
        <dbReference type="ARBA" id="ARBA00023014"/>
    </source>
</evidence>
<keyword evidence="2" id="KW-0479">Metal-binding</keyword>
<feature type="domain" description="Rieske" evidence="5">
    <location>
        <begin position="11"/>
        <end position="115"/>
    </location>
</feature>
<keyword evidence="4" id="KW-0411">Iron-sulfur</keyword>